<accession>A0A1T4TDX4</accession>
<protein>
    <submittedName>
        <fullName evidence="4">Sulfotransferase domain-containing protein</fullName>
    </submittedName>
</protein>
<keyword evidence="2 4" id="KW-0808">Transferase</keyword>
<organism evidence="4 5">
    <name type="scientific">Enhydrobacter aerosaccus</name>
    <dbReference type="NCBI Taxonomy" id="225324"/>
    <lineage>
        <taxon>Bacteria</taxon>
        <taxon>Pseudomonadati</taxon>
        <taxon>Pseudomonadota</taxon>
        <taxon>Alphaproteobacteria</taxon>
        <taxon>Hyphomicrobiales</taxon>
        <taxon>Enhydrobacter</taxon>
    </lineage>
</organism>
<gene>
    <name evidence="4" type="ORF">SAMN02745126_06045</name>
</gene>
<feature type="domain" description="Sulfotransferase" evidence="3">
    <location>
        <begin position="6"/>
        <end position="226"/>
    </location>
</feature>
<dbReference type="GO" id="GO:0008146">
    <property type="term" value="F:sulfotransferase activity"/>
    <property type="evidence" value="ECO:0007669"/>
    <property type="project" value="InterPro"/>
</dbReference>
<evidence type="ECO:0000313" key="4">
    <source>
        <dbReference type="EMBL" id="SKA38551.1"/>
    </source>
</evidence>
<evidence type="ECO:0000256" key="2">
    <source>
        <dbReference type="ARBA" id="ARBA00022679"/>
    </source>
</evidence>
<dbReference type="Gene3D" id="3.40.50.300">
    <property type="entry name" value="P-loop containing nucleotide triphosphate hydrolases"/>
    <property type="match status" value="1"/>
</dbReference>
<name>A0A1T4TDX4_9HYPH</name>
<dbReference type="PANTHER" id="PTHR11783">
    <property type="entry name" value="SULFOTRANSFERASE SULT"/>
    <property type="match status" value="1"/>
</dbReference>
<evidence type="ECO:0000313" key="5">
    <source>
        <dbReference type="Proteomes" id="UP000190092"/>
    </source>
</evidence>
<comment type="similarity">
    <text evidence="1">Belongs to the sulfotransferase 1 family.</text>
</comment>
<sequence>MKYNVVVATHHKTGTVWMDGVFKNIAADLGVDCIRFEAEPERLEETRDRPFILLSTDSRFGRHAGLLERPDVRVLHIIRDPRDVVISAMHYHKKSNESWLHEPVPGYDNITYQRRLKALPSRYHQYVFEMDHSSAGTVHDMQGWQYGRANCFEARYEELRLDTDLSYWSRISAFLGFDEGERQVARQRFWENSLFGGLSRLGNKHVRSGDVQQWKREFNIGLAYAFLARFPRTLQVMDYEPDHRWILDLPRTEPKEFGASLSRFATLGLQPFVELSRSLSLF</sequence>
<dbReference type="Pfam" id="PF00685">
    <property type="entry name" value="Sulfotransfer_1"/>
    <property type="match status" value="1"/>
</dbReference>
<dbReference type="InterPro" id="IPR027417">
    <property type="entry name" value="P-loop_NTPase"/>
</dbReference>
<dbReference type="AlphaFoldDB" id="A0A1T4TDX4"/>
<dbReference type="RefSeq" id="WP_085937786.1">
    <property type="nucleotide sequence ID" value="NZ_FUWJ01000016.1"/>
</dbReference>
<dbReference type="InterPro" id="IPR000863">
    <property type="entry name" value="Sulfotransferase_dom"/>
</dbReference>
<proteinExistence type="inferred from homology"/>
<keyword evidence="5" id="KW-1185">Reference proteome</keyword>
<evidence type="ECO:0000259" key="3">
    <source>
        <dbReference type="Pfam" id="PF00685"/>
    </source>
</evidence>
<dbReference type="EMBL" id="FUWJ01000016">
    <property type="protein sequence ID" value="SKA38551.1"/>
    <property type="molecule type" value="Genomic_DNA"/>
</dbReference>
<reference evidence="5" key="1">
    <citation type="submission" date="2017-02" db="EMBL/GenBank/DDBJ databases">
        <authorList>
            <person name="Varghese N."/>
            <person name="Submissions S."/>
        </authorList>
    </citation>
    <scope>NUCLEOTIDE SEQUENCE [LARGE SCALE GENOMIC DNA]</scope>
    <source>
        <strain evidence="5">ATCC 27094</strain>
    </source>
</reference>
<dbReference type="STRING" id="225324.SAMN02745126_06045"/>
<dbReference type="Proteomes" id="UP000190092">
    <property type="component" value="Unassembled WGS sequence"/>
</dbReference>
<dbReference type="OrthoDB" id="9804504at2"/>
<dbReference type="SUPFAM" id="SSF52540">
    <property type="entry name" value="P-loop containing nucleoside triphosphate hydrolases"/>
    <property type="match status" value="1"/>
</dbReference>
<evidence type="ECO:0000256" key="1">
    <source>
        <dbReference type="ARBA" id="ARBA00005771"/>
    </source>
</evidence>